<name>A0A7C9BJL0_9BACT</name>
<sequence length="97" mass="10964">MKRKTELIALMGGGCANCGYDRNLSALHFHHVDADLKQFKLDMRVLSNKRWNLILEEAKKCILLCSNCHAEEHNPELFIPSVQRILRGASAEESADV</sequence>
<dbReference type="EMBL" id="WHLY01000002">
    <property type="protein sequence ID" value="MPR35237.1"/>
    <property type="molecule type" value="Genomic_DNA"/>
</dbReference>
<accession>A0A7C9BJL0</accession>
<gene>
    <name evidence="1" type="ORF">GBK04_18240</name>
</gene>
<evidence type="ECO:0000313" key="2">
    <source>
        <dbReference type="Proteomes" id="UP000479293"/>
    </source>
</evidence>
<dbReference type="Proteomes" id="UP000479293">
    <property type="component" value="Unassembled WGS sequence"/>
</dbReference>
<protein>
    <recommendedName>
        <fullName evidence="3">HNH endonuclease</fullName>
    </recommendedName>
</protein>
<proteinExistence type="predicted"/>
<dbReference type="RefSeq" id="WP_152762110.1">
    <property type="nucleotide sequence ID" value="NZ_WHLY01000002.1"/>
</dbReference>
<organism evidence="1 2">
    <name type="scientific">Salmonirosea aquatica</name>
    <dbReference type="NCBI Taxonomy" id="2654236"/>
    <lineage>
        <taxon>Bacteria</taxon>
        <taxon>Pseudomonadati</taxon>
        <taxon>Bacteroidota</taxon>
        <taxon>Cytophagia</taxon>
        <taxon>Cytophagales</taxon>
        <taxon>Spirosomataceae</taxon>
        <taxon>Salmonirosea</taxon>
    </lineage>
</organism>
<evidence type="ECO:0008006" key="3">
    <source>
        <dbReference type="Google" id="ProtNLM"/>
    </source>
</evidence>
<keyword evidence="2" id="KW-1185">Reference proteome</keyword>
<comment type="caution">
    <text evidence="1">The sequence shown here is derived from an EMBL/GenBank/DDBJ whole genome shotgun (WGS) entry which is preliminary data.</text>
</comment>
<evidence type="ECO:0000313" key="1">
    <source>
        <dbReference type="EMBL" id="MPR35237.1"/>
    </source>
</evidence>
<dbReference type="AlphaFoldDB" id="A0A7C9BJL0"/>
<reference evidence="1 2" key="1">
    <citation type="submission" date="2019-10" db="EMBL/GenBank/DDBJ databases">
        <title>Draft Genome Sequence of Cytophagaceae sp. SJW1-29.</title>
        <authorList>
            <person name="Choi A."/>
        </authorList>
    </citation>
    <scope>NUCLEOTIDE SEQUENCE [LARGE SCALE GENOMIC DNA]</scope>
    <source>
        <strain evidence="1 2">SJW1-29</strain>
    </source>
</reference>